<reference evidence="3" key="4">
    <citation type="journal article" date="2008" name="Nucleic Acids Res.">
        <title>The rice annotation project database (RAP-DB): 2008 update.</title>
        <authorList>
            <consortium name="The rice annotation project (RAP)"/>
        </authorList>
    </citation>
    <scope>GENOME REANNOTATION</scope>
    <source>
        <strain evidence="3">cv. Nipponbare</strain>
    </source>
</reference>
<gene>
    <name evidence="2" type="ORF">OJ1077_E05.9</name>
    <name evidence="1" type="ORF">OSJNBa0073A21.35</name>
</gene>
<reference evidence="3" key="3">
    <citation type="journal article" date="2005" name="Nature">
        <title>The map-based sequence of the rice genome.</title>
        <authorList>
            <consortium name="International rice genome sequencing project (IRGSP)"/>
            <person name="Matsumoto T."/>
            <person name="Wu J."/>
            <person name="Kanamori H."/>
            <person name="Katayose Y."/>
            <person name="Fujisawa M."/>
            <person name="Namiki N."/>
            <person name="Mizuno H."/>
            <person name="Yamamoto K."/>
            <person name="Antonio B.A."/>
            <person name="Baba T."/>
            <person name="Sakata K."/>
            <person name="Nagamura Y."/>
            <person name="Aoki H."/>
            <person name="Arikawa K."/>
            <person name="Arita K."/>
            <person name="Bito T."/>
            <person name="Chiden Y."/>
            <person name="Fujitsuka N."/>
            <person name="Fukunaka R."/>
            <person name="Hamada M."/>
            <person name="Harada C."/>
            <person name="Hayashi A."/>
            <person name="Hijishita S."/>
            <person name="Honda M."/>
            <person name="Hosokawa S."/>
            <person name="Ichikawa Y."/>
            <person name="Idonuma A."/>
            <person name="Iijima M."/>
            <person name="Ikeda M."/>
            <person name="Ikeno M."/>
            <person name="Ito K."/>
            <person name="Ito S."/>
            <person name="Ito T."/>
            <person name="Ito Y."/>
            <person name="Ito Y."/>
            <person name="Iwabuchi A."/>
            <person name="Kamiya K."/>
            <person name="Karasawa W."/>
            <person name="Kurita K."/>
            <person name="Katagiri S."/>
            <person name="Kikuta A."/>
            <person name="Kobayashi H."/>
            <person name="Kobayashi N."/>
            <person name="Machita K."/>
            <person name="Maehara T."/>
            <person name="Masukawa M."/>
            <person name="Mizubayashi T."/>
            <person name="Mukai Y."/>
            <person name="Nagasaki H."/>
            <person name="Nagata Y."/>
            <person name="Naito S."/>
            <person name="Nakashima M."/>
            <person name="Nakama Y."/>
            <person name="Nakamichi Y."/>
            <person name="Nakamura M."/>
            <person name="Meguro A."/>
            <person name="Negishi M."/>
            <person name="Ohta I."/>
            <person name="Ohta T."/>
            <person name="Okamoto M."/>
            <person name="Ono N."/>
            <person name="Saji S."/>
            <person name="Sakaguchi M."/>
            <person name="Sakai K."/>
            <person name="Shibata M."/>
            <person name="Shimokawa T."/>
            <person name="Song J."/>
            <person name="Takazaki Y."/>
            <person name="Terasawa K."/>
            <person name="Tsugane M."/>
            <person name="Tsuji K."/>
            <person name="Ueda S."/>
            <person name="Waki K."/>
            <person name="Yamagata H."/>
            <person name="Yamamoto M."/>
            <person name="Yamamoto S."/>
            <person name="Yamane H."/>
            <person name="Yoshiki S."/>
            <person name="Yoshihara R."/>
            <person name="Yukawa K."/>
            <person name="Zhong H."/>
            <person name="Yano M."/>
            <person name="Yuan Q."/>
            <person name="Ouyang S."/>
            <person name="Liu J."/>
            <person name="Jones K.M."/>
            <person name="Gansberger K."/>
            <person name="Moffat K."/>
            <person name="Hill J."/>
            <person name="Bera J."/>
            <person name="Fadrosh D."/>
            <person name="Jin S."/>
            <person name="Johri S."/>
            <person name="Kim M."/>
            <person name="Overton L."/>
            <person name="Reardon M."/>
            <person name="Tsitrin T."/>
            <person name="Vuong H."/>
            <person name="Weaver B."/>
            <person name="Ciecko A."/>
            <person name="Tallon L."/>
            <person name="Jackson J."/>
            <person name="Pai G."/>
            <person name="Aken S.V."/>
            <person name="Utterback T."/>
            <person name="Reidmuller S."/>
            <person name="Feldblyum T."/>
            <person name="Hsiao J."/>
            <person name="Zismann V."/>
            <person name="Iobst S."/>
            <person name="de Vazeille A.R."/>
            <person name="Buell C.R."/>
            <person name="Ying K."/>
            <person name="Li Y."/>
            <person name="Lu T."/>
            <person name="Huang Y."/>
            <person name="Zhao Q."/>
            <person name="Feng Q."/>
            <person name="Zhang L."/>
            <person name="Zhu J."/>
            <person name="Weng Q."/>
            <person name="Mu J."/>
            <person name="Lu Y."/>
            <person name="Fan D."/>
            <person name="Liu Y."/>
            <person name="Guan J."/>
            <person name="Zhang Y."/>
            <person name="Yu S."/>
            <person name="Liu X."/>
            <person name="Zhang Y."/>
            <person name="Hong G."/>
            <person name="Han B."/>
            <person name="Choisne N."/>
            <person name="Demange N."/>
            <person name="Orjeda G."/>
            <person name="Samain S."/>
            <person name="Cattolico L."/>
            <person name="Pelletier E."/>
            <person name="Couloux A."/>
            <person name="Segurens B."/>
            <person name="Wincker P."/>
            <person name="D'Hont A."/>
            <person name="Scarpelli C."/>
            <person name="Weissenbach J."/>
            <person name="Salanoubat M."/>
            <person name="Quetier F."/>
            <person name="Yu Y."/>
            <person name="Kim H.R."/>
            <person name="Rambo T."/>
            <person name="Currie J."/>
            <person name="Collura K."/>
            <person name="Luo M."/>
            <person name="Yang T."/>
            <person name="Ammiraju J.S.S."/>
            <person name="Engler F."/>
            <person name="Soderlund C."/>
            <person name="Wing R.A."/>
            <person name="Palmer L.E."/>
            <person name="de la Bastide M."/>
            <person name="Spiegel L."/>
            <person name="Nascimento L."/>
            <person name="Zutavern T."/>
            <person name="O'Shaughnessy A."/>
            <person name="Dike S."/>
            <person name="Dedhia N."/>
            <person name="Preston R."/>
            <person name="Balija V."/>
            <person name="McCombie W.R."/>
            <person name="Chow T."/>
            <person name="Chen H."/>
            <person name="Chung M."/>
            <person name="Chen C."/>
            <person name="Shaw J."/>
            <person name="Wu H."/>
            <person name="Hsiao K."/>
            <person name="Chao Y."/>
            <person name="Chu M."/>
            <person name="Cheng C."/>
            <person name="Hour A."/>
            <person name="Lee P."/>
            <person name="Lin S."/>
            <person name="Lin Y."/>
            <person name="Liou J."/>
            <person name="Liu S."/>
            <person name="Hsing Y."/>
            <person name="Raghuvanshi S."/>
            <person name="Mohanty A."/>
            <person name="Bharti A.K."/>
            <person name="Gaur A."/>
            <person name="Gupta V."/>
            <person name="Kumar D."/>
            <person name="Ravi V."/>
            <person name="Vij S."/>
            <person name="Kapur A."/>
            <person name="Khurana P."/>
            <person name="Khurana P."/>
            <person name="Khurana J.P."/>
            <person name="Tyagi A.K."/>
            <person name="Gaikwad K."/>
            <person name="Singh A."/>
            <person name="Dalal V."/>
            <person name="Srivastava S."/>
            <person name="Dixit A."/>
            <person name="Pal A.K."/>
            <person name="Ghazi I.A."/>
            <person name="Yadav M."/>
            <person name="Pandit A."/>
            <person name="Bhargava A."/>
            <person name="Sureshbabu K."/>
            <person name="Batra K."/>
            <person name="Sharma T.R."/>
            <person name="Mohapatra T."/>
            <person name="Singh N.K."/>
            <person name="Messing J."/>
            <person name="Nelson A.B."/>
            <person name="Fuks G."/>
            <person name="Kavchok S."/>
            <person name="Keizer G."/>
            <person name="Linton E."/>
            <person name="Llaca V."/>
            <person name="Song R."/>
            <person name="Tanyolac B."/>
            <person name="Young S."/>
            <person name="Ho-Il K."/>
            <person name="Hahn J.H."/>
            <person name="Sangsakoo G."/>
            <person name="Vanavichit A."/>
            <person name="de Mattos Luiz.A.T."/>
            <person name="Zimmer P.D."/>
            <person name="Malone G."/>
            <person name="Dellagostin O."/>
            <person name="de Oliveira A.C."/>
            <person name="Bevan M."/>
            <person name="Bancroft I."/>
            <person name="Minx P."/>
            <person name="Cordum H."/>
            <person name="Wilson R."/>
            <person name="Cheng Z."/>
            <person name="Jin W."/>
            <person name="Jiang J."/>
            <person name="Leong S.A."/>
            <person name="Iwama H."/>
            <person name="Gojobori T."/>
            <person name="Itoh T."/>
            <person name="Niimura Y."/>
            <person name="Fujii Y."/>
            <person name="Habara T."/>
            <person name="Sakai H."/>
            <person name="Sato Y."/>
            <person name="Wilson G."/>
            <person name="Kumar K."/>
            <person name="McCouch S."/>
            <person name="Juretic N."/>
            <person name="Hoen D."/>
            <person name="Wright S."/>
            <person name="Bruskiewich R."/>
            <person name="Bureau T."/>
            <person name="Miyao A."/>
            <person name="Hirochika H."/>
            <person name="Nishikawa T."/>
            <person name="Kadowaki K."/>
            <person name="Sugiura M."/>
            <person name="Burr B."/>
            <person name="Sasaki T."/>
        </authorList>
    </citation>
    <scope>NUCLEOTIDE SEQUENCE [LARGE SCALE GENOMIC DNA]</scope>
    <source>
        <strain evidence="3">cv. Nipponbare</strain>
    </source>
</reference>
<evidence type="ECO:0000313" key="2">
    <source>
        <dbReference type="EMBL" id="BAD27609.1"/>
    </source>
</evidence>
<reference evidence="2" key="1">
    <citation type="submission" date="2001-08" db="EMBL/GenBank/DDBJ databases">
        <title>Oryza sativa nipponbare(GA3) genomic DNA, chromosome 2, BAC clone:OJ1077_E05.</title>
        <authorList>
            <person name="Sasaki T."/>
            <person name="Matsumoto T."/>
            <person name="Yamamoto K."/>
        </authorList>
    </citation>
    <scope>NUCLEOTIDE SEQUENCE</scope>
</reference>
<evidence type="ECO:0000313" key="1">
    <source>
        <dbReference type="EMBL" id="BAD26201.1"/>
    </source>
</evidence>
<organism evidence="1 3">
    <name type="scientific">Oryza sativa subsp. japonica</name>
    <name type="common">Rice</name>
    <dbReference type="NCBI Taxonomy" id="39947"/>
    <lineage>
        <taxon>Eukaryota</taxon>
        <taxon>Viridiplantae</taxon>
        <taxon>Streptophyta</taxon>
        <taxon>Embryophyta</taxon>
        <taxon>Tracheophyta</taxon>
        <taxon>Spermatophyta</taxon>
        <taxon>Magnoliopsida</taxon>
        <taxon>Liliopsida</taxon>
        <taxon>Poales</taxon>
        <taxon>Poaceae</taxon>
        <taxon>BOP clade</taxon>
        <taxon>Oryzoideae</taxon>
        <taxon>Oryzeae</taxon>
        <taxon>Oryzinae</taxon>
        <taxon>Oryza</taxon>
        <taxon>Oryza sativa</taxon>
    </lineage>
</organism>
<proteinExistence type="predicted"/>
<sequence length="75" mass="8519">MPLSARRQESQRLPAPTLPHWPTGWRAAACALPEGHYSKPAHTPPSARRPLPPRVFWIDLICVVGNCRSSRLLRW</sequence>
<reference evidence="1" key="2">
    <citation type="submission" date="2002-09" db="EMBL/GenBank/DDBJ databases">
        <title>Oryza sativa nipponbare(GA3) genomic DNA, chromosome 2, BAC clone:OSJNBa0073A21.</title>
        <authorList>
            <person name="Sasaki T."/>
            <person name="Matsumoto T."/>
            <person name="Katayose Y."/>
        </authorList>
    </citation>
    <scope>NUCLEOTIDE SEQUENCE</scope>
</reference>
<dbReference type="EMBL" id="AP005772">
    <property type="protein sequence ID" value="BAD26201.1"/>
    <property type="molecule type" value="Genomic_DNA"/>
</dbReference>
<evidence type="ECO:0000313" key="3">
    <source>
        <dbReference type="Proteomes" id="UP000000763"/>
    </source>
</evidence>
<dbReference type="AlphaFoldDB" id="Q6H4Z8"/>
<name>Q6H4Z8_ORYSJ</name>
<protein>
    <submittedName>
        <fullName evidence="1">Uncharacterized protein</fullName>
    </submittedName>
</protein>
<dbReference type="EMBL" id="AP003992">
    <property type="protein sequence ID" value="BAD27609.1"/>
    <property type="molecule type" value="Genomic_DNA"/>
</dbReference>
<accession>Q6H4Z8</accession>
<dbReference type="Proteomes" id="UP000000763">
    <property type="component" value="Chromosome 2"/>
</dbReference>